<evidence type="ECO:0000313" key="4">
    <source>
        <dbReference type="Proteomes" id="UP000886822"/>
    </source>
</evidence>
<organism evidence="3 4">
    <name type="scientific">Candidatus Levilactobacillus faecigallinarum</name>
    <dbReference type="NCBI Taxonomy" id="2838638"/>
    <lineage>
        <taxon>Bacteria</taxon>
        <taxon>Bacillati</taxon>
        <taxon>Bacillota</taxon>
        <taxon>Bacilli</taxon>
        <taxon>Lactobacillales</taxon>
        <taxon>Lactobacillaceae</taxon>
        <taxon>Levilactobacillus</taxon>
    </lineage>
</organism>
<dbReference type="EMBL" id="DXGJ01000029">
    <property type="protein sequence ID" value="HIW71750.1"/>
    <property type="molecule type" value="Genomic_DNA"/>
</dbReference>
<dbReference type="InterPro" id="IPR047057">
    <property type="entry name" value="MerR_fam"/>
</dbReference>
<dbReference type="AlphaFoldDB" id="A0A9D1QQS5"/>
<feature type="domain" description="HTH merR-type" evidence="2">
    <location>
        <begin position="7"/>
        <end position="76"/>
    </location>
</feature>
<evidence type="ECO:0000313" key="3">
    <source>
        <dbReference type="EMBL" id="HIW71750.1"/>
    </source>
</evidence>
<accession>A0A9D1QQS5</accession>
<proteinExistence type="predicted"/>
<dbReference type="InterPro" id="IPR000551">
    <property type="entry name" value="MerR-type_HTH_dom"/>
</dbReference>
<name>A0A9D1QQS5_9LACO</name>
<dbReference type="SMART" id="SM00422">
    <property type="entry name" value="HTH_MERR"/>
    <property type="match status" value="1"/>
</dbReference>
<protein>
    <submittedName>
        <fullName evidence="3">MerR family transcriptional regulator</fullName>
    </submittedName>
</protein>
<evidence type="ECO:0000259" key="2">
    <source>
        <dbReference type="PROSITE" id="PS50937"/>
    </source>
</evidence>
<dbReference type="PROSITE" id="PS50937">
    <property type="entry name" value="HTH_MERR_2"/>
    <property type="match status" value="1"/>
</dbReference>
<comment type="caution">
    <text evidence="3">The sequence shown here is derived from an EMBL/GenBank/DDBJ whole genome shotgun (WGS) entry which is preliminary data.</text>
</comment>
<dbReference type="Gene3D" id="1.10.1660.10">
    <property type="match status" value="1"/>
</dbReference>
<keyword evidence="1" id="KW-0238">DNA-binding</keyword>
<reference evidence="3" key="1">
    <citation type="journal article" date="2021" name="PeerJ">
        <title>Extensive microbial diversity within the chicken gut microbiome revealed by metagenomics and culture.</title>
        <authorList>
            <person name="Gilroy R."/>
            <person name="Ravi A."/>
            <person name="Getino M."/>
            <person name="Pursley I."/>
            <person name="Horton D.L."/>
            <person name="Alikhan N.F."/>
            <person name="Baker D."/>
            <person name="Gharbi K."/>
            <person name="Hall N."/>
            <person name="Watson M."/>
            <person name="Adriaenssens E.M."/>
            <person name="Foster-Nyarko E."/>
            <person name="Jarju S."/>
            <person name="Secka A."/>
            <person name="Antonio M."/>
            <person name="Oren A."/>
            <person name="Chaudhuri R.R."/>
            <person name="La Ragione R."/>
            <person name="Hildebrand F."/>
            <person name="Pallen M.J."/>
        </authorList>
    </citation>
    <scope>NUCLEOTIDE SEQUENCE</scope>
    <source>
        <strain evidence="3">CHK173-259</strain>
    </source>
</reference>
<dbReference type="SUPFAM" id="SSF46955">
    <property type="entry name" value="Putative DNA-binding domain"/>
    <property type="match status" value="1"/>
</dbReference>
<sequence>MTTPRTTYSIGQVAEQLNIPRSTLRYYDSLHFLPHLQKSANGVRQFTQEDIDTIRVIECLKKAGLSIKEIQKFTELIAQGDASLAQRQQMFYEIRQNFAETLRQMQQTMAVLDFKCRYYDQALADGTEKYAQQAMPISSILKD</sequence>
<dbReference type="GO" id="GO:0003677">
    <property type="term" value="F:DNA binding"/>
    <property type="evidence" value="ECO:0007669"/>
    <property type="project" value="UniProtKB-KW"/>
</dbReference>
<dbReference type="Proteomes" id="UP000886822">
    <property type="component" value="Unassembled WGS sequence"/>
</dbReference>
<dbReference type="PANTHER" id="PTHR30204">
    <property type="entry name" value="REDOX-CYCLING DRUG-SENSING TRANSCRIPTIONAL ACTIVATOR SOXR"/>
    <property type="match status" value="1"/>
</dbReference>
<dbReference type="PANTHER" id="PTHR30204:SF98">
    <property type="entry name" value="HTH-TYPE TRANSCRIPTIONAL REGULATOR ADHR"/>
    <property type="match status" value="1"/>
</dbReference>
<gene>
    <name evidence="3" type="ORF">H9875_03895</name>
</gene>
<dbReference type="InterPro" id="IPR009061">
    <property type="entry name" value="DNA-bd_dom_put_sf"/>
</dbReference>
<dbReference type="CDD" id="cd01109">
    <property type="entry name" value="HTH_YyaN"/>
    <property type="match status" value="1"/>
</dbReference>
<dbReference type="Pfam" id="PF13411">
    <property type="entry name" value="MerR_1"/>
    <property type="match status" value="1"/>
</dbReference>
<reference evidence="3" key="2">
    <citation type="submission" date="2021-04" db="EMBL/GenBank/DDBJ databases">
        <authorList>
            <person name="Gilroy R."/>
        </authorList>
    </citation>
    <scope>NUCLEOTIDE SEQUENCE</scope>
    <source>
        <strain evidence="3">CHK173-259</strain>
    </source>
</reference>
<evidence type="ECO:0000256" key="1">
    <source>
        <dbReference type="ARBA" id="ARBA00023125"/>
    </source>
</evidence>
<dbReference type="GO" id="GO:0003700">
    <property type="term" value="F:DNA-binding transcription factor activity"/>
    <property type="evidence" value="ECO:0007669"/>
    <property type="project" value="InterPro"/>
</dbReference>